<accession>A0AAD4NG06</accession>
<evidence type="ECO:0000313" key="2">
    <source>
        <dbReference type="Proteomes" id="UP001201812"/>
    </source>
</evidence>
<organism evidence="1 2">
    <name type="scientific">Ditylenchus destructor</name>
    <dbReference type="NCBI Taxonomy" id="166010"/>
    <lineage>
        <taxon>Eukaryota</taxon>
        <taxon>Metazoa</taxon>
        <taxon>Ecdysozoa</taxon>
        <taxon>Nematoda</taxon>
        <taxon>Chromadorea</taxon>
        <taxon>Rhabditida</taxon>
        <taxon>Tylenchina</taxon>
        <taxon>Tylenchomorpha</taxon>
        <taxon>Sphaerularioidea</taxon>
        <taxon>Anguinidae</taxon>
        <taxon>Anguininae</taxon>
        <taxon>Ditylenchus</taxon>
    </lineage>
</organism>
<comment type="caution">
    <text evidence="1">The sequence shown here is derived from an EMBL/GenBank/DDBJ whole genome shotgun (WGS) entry which is preliminary data.</text>
</comment>
<sequence length="82" mass="9585">MYNLCVPIQNTANICGWRDDGHKNANALIATHASKSSYCWWSDKWICFCSWTAISKSSSFLWCQQTNLILFYESLKFRFCDD</sequence>
<dbReference type="EMBL" id="JAKKPZ010000001">
    <property type="protein sequence ID" value="KAI1729417.1"/>
    <property type="molecule type" value="Genomic_DNA"/>
</dbReference>
<keyword evidence="2" id="KW-1185">Reference proteome</keyword>
<proteinExistence type="predicted"/>
<protein>
    <submittedName>
        <fullName evidence="1">Uncharacterized protein</fullName>
    </submittedName>
</protein>
<evidence type="ECO:0000313" key="1">
    <source>
        <dbReference type="EMBL" id="KAI1729417.1"/>
    </source>
</evidence>
<name>A0AAD4NG06_9BILA</name>
<reference evidence="1" key="1">
    <citation type="submission" date="2022-01" db="EMBL/GenBank/DDBJ databases">
        <title>Genome Sequence Resource for Two Populations of Ditylenchus destructor, the Migratory Endoparasitic Phytonematode.</title>
        <authorList>
            <person name="Zhang H."/>
            <person name="Lin R."/>
            <person name="Xie B."/>
        </authorList>
    </citation>
    <scope>NUCLEOTIDE SEQUENCE</scope>
    <source>
        <strain evidence="1">BazhouSP</strain>
    </source>
</reference>
<gene>
    <name evidence="1" type="ORF">DdX_01658</name>
</gene>
<dbReference type="AlphaFoldDB" id="A0AAD4NG06"/>
<dbReference type="Proteomes" id="UP001201812">
    <property type="component" value="Unassembled WGS sequence"/>
</dbReference>